<dbReference type="GO" id="GO:0008758">
    <property type="term" value="F:UDP-2,3-diacylglucosamine hydrolase activity"/>
    <property type="evidence" value="ECO:0007669"/>
    <property type="project" value="TreeGrafter"/>
</dbReference>
<evidence type="ECO:0000256" key="1">
    <source>
        <dbReference type="ARBA" id="ARBA00022723"/>
    </source>
</evidence>
<dbReference type="CDD" id="cd07385">
    <property type="entry name" value="MPP_YkuE_C"/>
    <property type="match status" value="1"/>
</dbReference>
<dbReference type="PANTHER" id="PTHR31302:SF31">
    <property type="entry name" value="PHOSPHODIESTERASE YAEI"/>
    <property type="match status" value="1"/>
</dbReference>
<organism evidence="4 5">
    <name type="scientific">Bradyrhizobium nanningense</name>
    <dbReference type="NCBI Taxonomy" id="1325118"/>
    <lineage>
        <taxon>Bacteria</taxon>
        <taxon>Pseudomonadati</taxon>
        <taxon>Pseudomonadota</taxon>
        <taxon>Alphaproteobacteria</taxon>
        <taxon>Hyphomicrobiales</taxon>
        <taxon>Nitrobacteraceae</taxon>
        <taxon>Bradyrhizobium</taxon>
    </lineage>
</organism>
<dbReference type="GO" id="GO:0046872">
    <property type="term" value="F:metal ion binding"/>
    <property type="evidence" value="ECO:0007669"/>
    <property type="project" value="UniProtKB-KW"/>
</dbReference>
<protein>
    <submittedName>
        <fullName evidence="4">Metallophosphoesterase</fullName>
    </submittedName>
</protein>
<keyword evidence="2" id="KW-0378">Hydrolase</keyword>
<sequence>MDEDILRKLEIRLGPLHARQRLGIERDHEAQVFGQGLTFFHLENSSWAEWIIRNVLKATGLYWRARQNAERILVKRNEMRFKTLPPLFEGFTILHVSDLHVDMNEVAMNKLIELVGSMQYDVCVLTGDYRGRTVGPFQPALDGVARVATHLKKPIYAVLGNHDTIQMVPGLEAMGIRVLLNECETIVRNDQRIYLAGIDDAHFFRVDNIEKAALSIPRGEFSILLSHTPEVYRQAAHANFDLMLSGHTHGGQICLPGSIPIKLEAVLPRRMGAGPWQYRDMTGYTSVGAGSSVVPVRLNCPPEITLHNLRRG</sequence>
<dbReference type="GO" id="GO:0009245">
    <property type="term" value="P:lipid A biosynthetic process"/>
    <property type="evidence" value="ECO:0007669"/>
    <property type="project" value="TreeGrafter"/>
</dbReference>
<dbReference type="Pfam" id="PF00149">
    <property type="entry name" value="Metallophos"/>
    <property type="match status" value="1"/>
</dbReference>
<dbReference type="OrthoDB" id="9780884at2"/>
<dbReference type="Proteomes" id="UP000289546">
    <property type="component" value="Unassembled WGS sequence"/>
</dbReference>
<accession>A0A4Q0S394</accession>
<dbReference type="SUPFAM" id="SSF56300">
    <property type="entry name" value="Metallo-dependent phosphatases"/>
    <property type="match status" value="1"/>
</dbReference>
<dbReference type="AlphaFoldDB" id="A0A4Q0S394"/>
<proteinExistence type="predicted"/>
<reference evidence="4 5" key="1">
    <citation type="submission" date="2015-04" db="EMBL/GenBank/DDBJ databases">
        <title>Comparative genomics of rhizobia nodulating Arachis hypogaea in China.</title>
        <authorList>
            <person name="Li Y."/>
        </authorList>
    </citation>
    <scope>NUCLEOTIDE SEQUENCE [LARGE SCALE GENOMIC DNA]</scope>
    <source>
        <strain evidence="4 5">CCBAU 51757</strain>
    </source>
</reference>
<dbReference type="GO" id="GO:0016020">
    <property type="term" value="C:membrane"/>
    <property type="evidence" value="ECO:0007669"/>
    <property type="project" value="GOC"/>
</dbReference>
<gene>
    <name evidence="4" type="ORF">XH99_16835</name>
</gene>
<dbReference type="InterPro" id="IPR029052">
    <property type="entry name" value="Metallo-depent_PP-like"/>
</dbReference>
<name>A0A4Q0S394_9BRAD</name>
<comment type="caution">
    <text evidence="4">The sequence shown here is derived from an EMBL/GenBank/DDBJ whole genome shotgun (WGS) entry which is preliminary data.</text>
</comment>
<keyword evidence="1" id="KW-0479">Metal-binding</keyword>
<dbReference type="InterPro" id="IPR004843">
    <property type="entry name" value="Calcineurin-like_PHP"/>
</dbReference>
<dbReference type="InterPro" id="IPR051158">
    <property type="entry name" value="Metallophosphoesterase_sf"/>
</dbReference>
<evidence type="ECO:0000313" key="5">
    <source>
        <dbReference type="Proteomes" id="UP000289546"/>
    </source>
</evidence>
<dbReference type="EMBL" id="LBJQ01000078">
    <property type="protein sequence ID" value="RXH27098.1"/>
    <property type="molecule type" value="Genomic_DNA"/>
</dbReference>
<dbReference type="PANTHER" id="PTHR31302">
    <property type="entry name" value="TRANSMEMBRANE PROTEIN WITH METALLOPHOSPHOESTERASE DOMAIN-RELATED"/>
    <property type="match status" value="1"/>
</dbReference>
<evidence type="ECO:0000259" key="3">
    <source>
        <dbReference type="Pfam" id="PF00149"/>
    </source>
</evidence>
<evidence type="ECO:0000256" key="2">
    <source>
        <dbReference type="ARBA" id="ARBA00022801"/>
    </source>
</evidence>
<evidence type="ECO:0000313" key="4">
    <source>
        <dbReference type="EMBL" id="RXH27098.1"/>
    </source>
</evidence>
<dbReference type="RefSeq" id="WP_128919065.1">
    <property type="nucleotide sequence ID" value="NZ_LBJC01000079.1"/>
</dbReference>
<dbReference type="Gene3D" id="3.60.21.10">
    <property type="match status" value="1"/>
</dbReference>
<feature type="domain" description="Calcineurin-like phosphoesterase" evidence="3">
    <location>
        <begin position="91"/>
        <end position="250"/>
    </location>
</feature>
<keyword evidence="5" id="KW-1185">Reference proteome</keyword>